<evidence type="ECO:0000256" key="1">
    <source>
        <dbReference type="ARBA" id="ARBA00005862"/>
    </source>
</evidence>
<dbReference type="GO" id="GO:0043153">
    <property type="term" value="P:entrainment of circadian clock by photoperiod"/>
    <property type="evidence" value="ECO:0007669"/>
    <property type="project" value="TreeGrafter"/>
</dbReference>
<feature type="binding site" evidence="4">
    <location>
        <begin position="392"/>
        <end position="394"/>
    </location>
    <ligand>
        <name>FAD</name>
        <dbReference type="ChEBI" id="CHEBI:57692"/>
    </ligand>
</feature>
<dbReference type="Gene3D" id="1.10.579.10">
    <property type="entry name" value="DNA Cyclobutane Dipyrimidine Photolyase, subunit A, domain 3"/>
    <property type="match status" value="1"/>
</dbReference>
<dbReference type="GO" id="GO:0005737">
    <property type="term" value="C:cytoplasm"/>
    <property type="evidence" value="ECO:0007669"/>
    <property type="project" value="TreeGrafter"/>
</dbReference>
<evidence type="ECO:0000259" key="7">
    <source>
        <dbReference type="PROSITE" id="PS51645"/>
    </source>
</evidence>
<dbReference type="SUPFAM" id="SSF52425">
    <property type="entry name" value="Cryptochrome/photolyase, N-terminal domain"/>
    <property type="match status" value="1"/>
</dbReference>
<evidence type="ECO:0000313" key="9">
    <source>
        <dbReference type="Proteomes" id="UP000002630"/>
    </source>
</evidence>
<keyword evidence="3 4" id="KW-0274">FAD</keyword>
<feature type="site" description="Electron transfer via tryptophanyl radical" evidence="5">
    <location>
        <position position="402"/>
    </location>
</feature>
<dbReference type="GO" id="GO:0071949">
    <property type="term" value="F:FAD binding"/>
    <property type="evidence" value="ECO:0007669"/>
    <property type="project" value="TreeGrafter"/>
</dbReference>
<dbReference type="GO" id="GO:0003677">
    <property type="term" value="F:DNA binding"/>
    <property type="evidence" value="ECO:0007669"/>
    <property type="project" value="TreeGrafter"/>
</dbReference>
<dbReference type="STRING" id="2880.D7FPP0"/>
<dbReference type="InterPro" id="IPR006050">
    <property type="entry name" value="DNA_photolyase_N"/>
</dbReference>
<evidence type="ECO:0000256" key="5">
    <source>
        <dbReference type="PIRSR" id="PIRSR602081-2"/>
    </source>
</evidence>
<evidence type="ECO:0000256" key="2">
    <source>
        <dbReference type="ARBA" id="ARBA00022630"/>
    </source>
</evidence>
<dbReference type="PANTHER" id="PTHR11455:SF9">
    <property type="entry name" value="CRYPTOCHROME CIRCADIAN CLOCK 5 ISOFORM X1"/>
    <property type="match status" value="1"/>
</dbReference>
<feature type="site" description="Electron transfer via tryptophanyl radical" evidence="5">
    <location>
        <position position="379"/>
    </location>
</feature>
<feature type="compositionally biased region" description="Gly residues" evidence="6">
    <location>
        <begin position="509"/>
        <end position="525"/>
    </location>
</feature>
<feature type="site" description="Electron transfer via tryptophanyl radical" evidence="5">
    <location>
        <position position="325"/>
    </location>
</feature>
<feature type="domain" description="Photolyase/cryptochrome alpha/beta" evidence="7">
    <location>
        <begin position="7"/>
        <end position="137"/>
    </location>
</feature>
<dbReference type="Gene3D" id="1.25.40.80">
    <property type="match status" value="1"/>
</dbReference>
<organism evidence="8 9">
    <name type="scientific">Ectocarpus siliculosus</name>
    <name type="common">Brown alga</name>
    <name type="synonym">Conferva siliculosa</name>
    <dbReference type="NCBI Taxonomy" id="2880"/>
    <lineage>
        <taxon>Eukaryota</taxon>
        <taxon>Sar</taxon>
        <taxon>Stramenopiles</taxon>
        <taxon>Ochrophyta</taxon>
        <taxon>PX clade</taxon>
        <taxon>Phaeophyceae</taxon>
        <taxon>Ectocarpales</taxon>
        <taxon>Ectocarpaceae</taxon>
        <taxon>Ectocarpus</taxon>
    </lineage>
</organism>
<dbReference type="InterPro" id="IPR036155">
    <property type="entry name" value="Crypto/Photolyase_N_sf"/>
</dbReference>
<dbReference type="Proteomes" id="UP000002630">
    <property type="component" value="Linkage Group LG19"/>
</dbReference>
<feature type="region of interest" description="Disordered" evidence="6">
    <location>
        <begin position="496"/>
        <end position="542"/>
    </location>
</feature>
<dbReference type="PANTHER" id="PTHR11455">
    <property type="entry name" value="CRYPTOCHROME"/>
    <property type="match status" value="1"/>
</dbReference>
<dbReference type="OrthoDB" id="435881at2759"/>
<evidence type="ECO:0000256" key="4">
    <source>
        <dbReference type="PIRSR" id="PIRSR602081-1"/>
    </source>
</evidence>
<keyword evidence="9" id="KW-1185">Reference proteome</keyword>
<dbReference type="Pfam" id="PF00875">
    <property type="entry name" value="DNA_photolyase"/>
    <property type="match status" value="1"/>
</dbReference>
<dbReference type="InterPro" id="IPR005101">
    <property type="entry name" value="Cryptochr/Photolyase_FAD-bd"/>
</dbReference>
<evidence type="ECO:0000256" key="6">
    <source>
        <dbReference type="SAM" id="MobiDB-lite"/>
    </source>
</evidence>
<dbReference type="PROSITE" id="PS51645">
    <property type="entry name" value="PHR_CRY_ALPHA_BETA"/>
    <property type="match status" value="1"/>
</dbReference>
<sequence length="542" mass="60492">MSSSKEPSSIHWFRKGLRLHDNRALLEACNGTASLYPLFVLDSDPASPESRAGPLRTAFLLESLQDLDEQLRAKGSRLFVVRGKPEEVLPQLFEEWNVKKLTFEADSEPRSRARDREVGSLAKEAGVQVLIRGTSTLRNLQNYHMLMGKKQGTYLKTYGAFLKLHDNAGPVPDCAPDISGDLPAPGASPDDAEYDRFSIPSLSDLGVEPLAKALKFRGGEREALARLERVMAREDWISKFEKPKTSPNSIEPSTTVLSMYISHGCLSTRRFWHALCKVYTKKGGSKPPVSLKGQLLWKEFNYFSGYSIPSFDKMVGNPVIRQIPWDKDEEKLMAWKEARTGFPWIDAAMTQLKDEGWIHHLARHAVACFLTRGDLWQSWEDGAAVFDELLLDADWSINNFNWQWLSCSAFFYQYFRCYSPIAFGKKTDQNGDYIKKYLPALRKFPSKYIYEPWTAPLQVQRGCGCIIGKDYPKPIVDHADTSKANMAKMNDAYDAHQEAQAAESHDDGGSGSGGGGSGGGSGGGARSRARGAQPASSKRVKR</sequence>
<proteinExistence type="inferred from homology"/>
<dbReference type="InParanoid" id="D7FPP0"/>
<gene>
    <name evidence="8" type="primary">CRY1</name>
    <name evidence="8" type="ORF">Esi_0194_0049</name>
</gene>
<evidence type="ECO:0000256" key="3">
    <source>
        <dbReference type="ARBA" id="ARBA00022827"/>
    </source>
</evidence>
<protein>
    <submittedName>
        <fullName evidence="8">Cryptochrome 1</fullName>
    </submittedName>
</protein>
<keyword evidence="2 4" id="KW-0285">Flavoprotein</keyword>
<dbReference type="InterPro" id="IPR036134">
    <property type="entry name" value="Crypto/Photolyase_FAD-like_sf"/>
</dbReference>
<dbReference type="SUPFAM" id="SSF48173">
    <property type="entry name" value="Cryptochrome/photolyase FAD-binding domain"/>
    <property type="match status" value="1"/>
</dbReference>
<dbReference type="InterPro" id="IPR002081">
    <property type="entry name" value="Cryptochrome/DNA_photolyase_1"/>
</dbReference>
<dbReference type="FunFam" id="1.10.579.10:FF:000001">
    <property type="entry name" value="Cryptochrome 1"/>
    <property type="match status" value="1"/>
</dbReference>
<comment type="cofactor">
    <cofactor evidence="4">
        <name>FAD</name>
        <dbReference type="ChEBI" id="CHEBI:57692"/>
    </cofactor>
    <text evidence="4">Binds 1 FAD per subunit.</text>
</comment>
<comment type="similarity">
    <text evidence="1">Belongs to the DNA photolyase class-1 family.</text>
</comment>
<dbReference type="EMBL" id="FN649744">
    <property type="protein sequence ID" value="CBJ30497.1"/>
    <property type="molecule type" value="Genomic_DNA"/>
</dbReference>
<dbReference type="EMBL" id="FN648369">
    <property type="protein sequence ID" value="CBJ30497.1"/>
    <property type="molecule type" value="Genomic_DNA"/>
</dbReference>
<dbReference type="GO" id="GO:0005634">
    <property type="term" value="C:nucleus"/>
    <property type="evidence" value="ECO:0007669"/>
    <property type="project" value="TreeGrafter"/>
</dbReference>
<dbReference type="eggNOG" id="KOG0133">
    <property type="taxonomic scope" value="Eukaryota"/>
</dbReference>
<accession>D7FPP0</accession>
<dbReference type="OMA" id="YTVFTPY"/>
<feature type="compositionally biased region" description="Basic and acidic residues" evidence="6">
    <location>
        <begin position="496"/>
        <end position="508"/>
    </location>
</feature>
<dbReference type="SMR" id="D7FPP0"/>
<dbReference type="Gene3D" id="3.40.50.620">
    <property type="entry name" value="HUPs"/>
    <property type="match status" value="1"/>
</dbReference>
<evidence type="ECO:0000313" key="8">
    <source>
        <dbReference type="EMBL" id="CBJ30497.1"/>
    </source>
</evidence>
<dbReference type="AlphaFoldDB" id="D7FPP0"/>
<dbReference type="Pfam" id="PF03441">
    <property type="entry name" value="FAD_binding_7"/>
    <property type="match status" value="1"/>
</dbReference>
<reference evidence="8 9" key="1">
    <citation type="journal article" date="2010" name="Nature">
        <title>The Ectocarpus genome and the independent evolution of multicellularity in brown algae.</title>
        <authorList>
            <person name="Cock J.M."/>
            <person name="Sterck L."/>
            <person name="Rouze P."/>
            <person name="Scornet D."/>
            <person name="Allen A.E."/>
            <person name="Amoutzias G."/>
            <person name="Anthouard V."/>
            <person name="Artiguenave F."/>
            <person name="Aury J.M."/>
            <person name="Badger J.H."/>
            <person name="Beszteri B."/>
            <person name="Billiau K."/>
            <person name="Bonnet E."/>
            <person name="Bothwell J.H."/>
            <person name="Bowler C."/>
            <person name="Boyen C."/>
            <person name="Brownlee C."/>
            <person name="Carrano C.J."/>
            <person name="Charrier B."/>
            <person name="Cho G.Y."/>
            <person name="Coelho S.M."/>
            <person name="Collen J."/>
            <person name="Corre E."/>
            <person name="Da Silva C."/>
            <person name="Delage L."/>
            <person name="Delaroque N."/>
            <person name="Dittami S.M."/>
            <person name="Doulbeau S."/>
            <person name="Elias M."/>
            <person name="Farnham G."/>
            <person name="Gachon C.M."/>
            <person name="Gschloessl B."/>
            <person name="Heesch S."/>
            <person name="Jabbari K."/>
            <person name="Jubin C."/>
            <person name="Kawai H."/>
            <person name="Kimura K."/>
            <person name="Kloareg B."/>
            <person name="Kupper F.C."/>
            <person name="Lang D."/>
            <person name="Le Bail A."/>
            <person name="Leblanc C."/>
            <person name="Lerouge P."/>
            <person name="Lohr M."/>
            <person name="Lopez P.J."/>
            <person name="Martens C."/>
            <person name="Maumus F."/>
            <person name="Michel G."/>
            <person name="Miranda-Saavedra D."/>
            <person name="Morales J."/>
            <person name="Moreau H."/>
            <person name="Motomura T."/>
            <person name="Nagasato C."/>
            <person name="Napoli C.A."/>
            <person name="Nelson D.R."/>
            <person name="Nyvall-Collen P."/>
            <person name="Peters A.F."/>
            <person name="Pommier C."/>
            <person name="Potin P."/>
            <person name="Poulain J."/>
            <person name="Quesneville H."/>
            <person name="Read B."/>
            <person name="Rensing S.A."/>
            <person name="Ritter A."/>
            <person name="Rousvoal S."/>
            <person name="Samanta M."/>
            <person name="Samson G."/>
            <person name="Schroeder D.C."/>
            <person name="Segurens B."/>
            <person name="Strittmatter M."/>
            <person name="Tonon T."/>
            <person name="Tregear J.W."/>
            <person name="Valentin K."/>
            <person name="von Dassow P."/>
            <person name="Yamagishi T."/>
            <person name="Van de Peer Y."/>
            <person name="Wincker P."/>
        </authorList>
    </citation>
    <scope>NUCLEOTIDE SEQUENCE [LARGE SCALE GENOMIC DNA]</scope>
    <source>
        <strain evidence="9">Ec32 / CCAP1310/4</strain>
    </source>
</reference>
<dbReference type="GO" id="GO:0032922">
    <property type="term" value="P:circadian regulation of gene expression"/>
    <property type="evidence" value="ECO:0007669"/>
    <property type="project" value="TreeGrafter"/>
</dbReference>
<name>D7FPP0_ECTSI</name>
<dbReference type="InterPro" id="IPR014729">
    <property type="entry name" value="Rossmann-like_a/b/a_fold"/>
</dbReference>
<dbReference type="GO" id="GO:0003904">
    <property type="term" value="F:deoxyribodipyrimidine photo-lyase activity"/>
    <property type="evidence" value="ECO:0007669"/>
    <property type="project" value="TreeGrafter"/>
</dbReference>
<feature type="binding site" evidence="4">
    <location>
        <begin position="254"/>
        <end position="258"/>
    </location>
    <ligand>
        <name>FAD</name>
        <dbReference type="ChEBI" id="CHEBI:57692"/>
    </ligand>
</feature>